<organism evidence="1 2">
    <name type="scientific">Leucogyrophana mollusca</name>
    <dbReference type="NCBI Taxonomy" id="85980"/>
    <lineage>
        <taxon>Eukaryota</taxon>
        <taxon>Fungi</taxon>
        <taxon>Dikarya</taxon>
        <taxon>Basidiomycota</taxon>
        <taxon>Agaricomycotina</taxon>
        <taxon>Agaricomycetes</taxon>
        <taxon>Agaricomycetidae</taxon>
        <taxon>Boletales</taxon>
        <taxon>Boletales incertae sedis</taxon>
        <taxon>Leucogyrophana</taxon>
    </lineage>
</organism>
<keyword evidence="2" id="KW-1185">Reference proteome</keyword>
<dbReference type="EMBL" id="MU266373">
    <property type="protein sequence ID" value="KAH7927032.1"/>
    <property type="molecule type" value="Genomic_DNA"/>
</dbReference>
<reference evidence="1" key="1">
    <citation type="journal article" date="2021" name="New Phytol.">
        <title>Evolutionary innovations through gain and loss of genes in the ectomycorrhizal Boletales.</title>
        <authorList>
            <person name="Wu G."/>
            <person name="Miyauchi S."/>
            <person name="Morin E."/>
            <person name="Kuo A."/>
            <person name="Drula E."/>
            <person name="Varga T."/>
            <person name="Kohler A."/>
            <person name="Feng B."/>
            <person name="Cao Y."/>
            <person name="Lipzen A."/>
            <person name="Daum C."/>
            <person name="Hundley H."/>
            <person name="Pangilinan J."/>
            <person name="Johnson J."/>
            <person name="Barry K."/>
            <person name="LaButti K."/>
            <person name="Ng V."/>
            <person name="Ahrendt S."/>
            <person name="Min B."/>
            <person name="Choi I.G."/>
            <person name="Park H."/>
            <person name="Plett J.M."/>
            <person name="Magnuson J."/>
            <person name="Spatafora J.W."/>
            <person name="Nagy L.G."/>
            <person name="Henrissat B."/>
            <person name="Grigoriev I.V."/>
            <person name="Yang Z.L."/>
            <person name="Xu J."/>
            <person name="Martin F.M."/>
        </authorList>
    </citation>
    <scope>NUCLEOTIDE SEQUENCE</scope>
    <source>
        <strain evidence="1">KUC20120723A-06</strain>
    </source>
</reference>
<proteinExistence type="predicted"/>
<evidence type="ECO:0000313" key="2">
    <source>
        <dbReference type="Proteomes" id="UP000790709"/>
    </source>
</evidence>
<sequence length="235" mass="24735">MSETHTLPAGLAAGKPLEETVAVVAVPVDTKPEISLPRANTQVPPLLFSPPTLLGRRIRHVLFLLALGISSTNRLREITAPENESQWQDFKSALFSRVGNINVVASLILATTAAFLTTEPGTSIANWLQPMPYVTILAAFCLAFLAVGCGTFLLFVLMDVQANSLRELSHRPWKFTLALTLLALPTLFVGAAGAAGIVGLCGAVWCGDNAVAKAGLTLTVALTAGIVLGFVGTVF</sequence>
<gene>
    <name evidence="1" type="ORF">BV22DRAFT_1193926</name>
</gene>
<name>A0ACB8BQC4_9AGAM</name>
<protein>
    <submittedName>
        <fullName evidence="1">Uncharacterized protein</fullName>
    </submittedName>
</protein>
<evidence type="ECO:0000313" key="1">
    <source>
        <dbReference type="EMBL" id="KAH7927032.1"/>
    </source>
</evidence>
<accession>A0ACB8BQC4</accession>
<comment type="caution">
    <text evidence="1">The sequence shown here is derived from an EMBL/GenBank/DDBJ whole genome shotgun (WGS) entry which is preliminary data.</text>
</comment>
<dbReference type="Proteomes" id="UP000790709">
    <property type="component" value="Unassembled WGS sequence"/>
</dbReference>